<feature type="region of interest" description="Disordered" evidence="1">
    <location>
        <begin position="764"/>
        <end position="788"/>
    </location>
</feature>
<dbReference type="OrthoDB" id="408631at2759"/>
<evidence type="ECO:0000259" key="2">
    <source>
        <dbReference type="Pfam" id="PF06350"/>
    </source>
</evidence>
<feature type="compositionally biased region" description="Acidic residues" evidence="1">
    <location>
        <begin position="594"/>
        <end position="604"/>
    </location>
</feature>
<keyword evidence="5" id="KW-1185">Reference proteome</keyword>
<evidence type="ECO:0000313" key="5">
    <source>
        <dbReference type="Proteomes" id="UP000005239"/>
    </source>
</evidence>
<gene>
    <name evidence="4" type="primary">WBGene00109861</name>
</gene>
<feature type="region of interest" description="Disordered" evidence="1">
    <location>
        <begin position="577"/>
        <end position="606"/>
    </location>
</feature>
<reference evidence="5" key="1">
    <citation type="journal article" date="2008" name="Nat. Genet.">
        <title>The Pristionchus pacificus genome provides a unique perspective on nematode lifestyle and parasitism.</title>
        <authorList>
            <person name="Dieterich C."/>
            <person name="Clifton S.W."/>
            <person name="Schuster L.N."/>
            <person name="Chinwalla A."/>
            <person name="Delehaunty K."/>
            <person name="Dinkelacker I."/>
            <person name="Fulton L."/>
            <person name="Fulton R."/>
            <person name="Godfrey J."/>
            <person name="Minx P."/>
            <person name="Mitreva M."/>
            <person name="Roeseler W."/>
            <person name="Tian H."/>
            <person name="Witte H."/>
            <person name="Yang S.P."/>
            <person name="Wilson R.K."/>
            <person name="Sommer R.J."/>
        </authorList>
    </citation>
    <scope>NUCLEOTIDE SEQUENCE [LARGE SCALE GENOMIC DNA]</scope>
    <source>
        <strain evidence="5">PS312</strain>
    </source>
</reference>
<dbReference type="GO" id="GO:0019433">
    <property type="term" value="P:triglyceride catabolic process"/>
    <property type="evidence" value="ECO:0000318"/>
    <property type="project" value="GO_Central"/>
</dbReference>
<dbReference type="SUPFAM" id="SSF53474">
    <property type="entry name" value="alpha/beta-Hydrolases"/>
    <property type="match status" value="1"/>
</dbReference>
<sequence length="896" mass="98903">MVDETLPLTFEGTEAHLPPPSSQFTSGGRTKLAHKLSVDRHAIFTLVAELSQDNADHFCKCPTWTSYGGRIIDCCTELKDAMPKLQDVVSQLQEVAPRYDYDERTPGNGYRSLICIADTVLLHLVSILKACAEQRTQIMFRITHCCKELEAYATVVRFLCESFSKTLQAAAEMPSTSLFPELEGSYDKYHQILKDMEKLDASCFYGRPLGFQFSPSVSRVFRFIGIVLATYSLSWEKGHGAIGSLINSGRFFFSPEQRASRIIKVIKEADITFCKGFWNLSEMGNHVPKWFCPNMAINELRDLPSDGPLQLATVDGGTVLIPEPSVHTGKRPVKIRVLSFQARHGVSPNGLGARQPLSPYLLFHCHGGGYVATSSKSHETYLRVWAKLLNCTIVSIEYSLAPENPFPRATEECLFAYAWIVNNPALLGWTGEKLCMVGDSAGGNLIMSINLRLIQLNIARKPDGIVPVYTPFLFQYLPSPSRLLSMMDPLLHMGIVLRCVAAYTGGYAACGGQASPVQGETEGNKGHKSLQEYMEQVQKSKIDFSGGSQSIVSLVNLTAQDAHGYCNIEKKKKEPVKVDLDLNQNGETSKSGESEDTESEEDDNMSVSSVQVIADPLHIQLSTLFDSDLVDYLKNHPTTKSNIVVVDENGEEIIEGVEAEEKDDICPEMDVVDGTEEEEFHTSPSTPVNQAKPLAGSVSNNSLTAALQPVMTLCAAFNRVRKRLAVPSRDGAHKRSLSQNLVDTAALAAGHALDNLSDWLDRPTEKQKLERAQSTRSQMHAEEEETMERKRNVLEELAASDVPRDPLISPMYATDEMLRQLPPTFLIGCHLDPLLDDTIAFARKLRAAGGDVRSVDLIPSVPHGFLNFTLMSPECRDGAKLCLVRIKQALGITRDA</sequence>
<dbReference type="AlphaFoldDB" id="A0A2A6CUN5"/>
<protein>
    <submittedName>
        <fullName evidence="4">Hosl-1</fullName>
    </submittedName>
</protein>
<name>A0A2A6CUN5_PRIPA</name>
<dbReference type="GO" id="GO:0005829">
    <property type="term" value="C:cytosol"/>
    <property type="evidence" value="ECO:0000318"/>
    <property type="project" value="GO_Central"/>
</dbReference>
<dbReference type="GO" id="GO:0004806">
    <property type="term" value="F:triacylglycerol lipase activity"/>
    <property type="evidence" value="ECO:0000318"/>
    <property type="project" value="GO_Central"/>
</dbReference>
<dbReference type="EnsemblMetazoa" id="PPA20307.1">
    <property type="protein sequence ID" value="PPA20307.1"/>
    <property type="gene ID" value="WBGene00109861"/>
</dbReference>
<feature type="region of interest" description="Disordered" evidence="1">
    <location>
        <begin position="1"/>
        <end position="26"/>
    </location>
</feature>
<feature type="domain" description="Alpha/beta hydrolase fold-3" evidence="3">
    <location>
        <begin position="778"/>
        <end position="866"/>
    </location>
</feature>
<dbReference type="Pfam" id="PF06350">
    <property type="entry name" value="HSL_N"/>
    <property type="match status" value="1"/>
</dbReference>
<dbReference type="Proteomes" id="UP000005239">
    <property type="component" value="Unassembled WGS sequence"/>
</dbReference>
<dbReference type="Gene3D" id="3.40.50.1820">
    <property type="entry name" value="alpha/beta hydrolase"/>
    <property type="match status" value="2"/>
</dbReference>
<evidence type="ECO:0000313" key="4">
    <source>
        <dbReference type="EnsemblMetazoa" id="PPA20307.1"/>
    </source>
</evidence>
<accession>A0A8R1YJE4</accession>
<evidence type="ECO:0000259" key="3">
    <source>
        <dbReference type="Pfam" id="PF07859"/>
    </source>
</evidence>
<dbReference type="InterPro" id="IPR013094">
    <property type="entry name" value="AB_hydrolase_3"/>
</dbReference>
<dbReference type="PANTHER" id="PTHR23025">
    <property type="entry name" value="TRIACYLGLYCEROL LIPASE"/>
    <property type="match status" value="1"/>
</dbReference>
<dbReference type="GO" id="GO:0008203">
    <property type="term" value="P:cholesterol metabolic process"/>
    <property type="evidence" value="ECO:0007669"/>
    <property type="project" value="InterPro"/>
</dbReference>
<dbReference type="InterPro" id="IPR010468">
    <property type="entry name" value="HSL_N"/>
</dbReference>
<organism evidence="4 5">
    <name type="scientific">Pristionchus pacificus</name>
    <name type="common">Parasitic nematode worm</name>
    <dbReference type="NCBI Taxonomy" id="54126"/>
    <lineage>
        <taxon>Eukaryota</taxon>
        <taxon>Metazoa</taxon>
        <taxon>Ecdysozoa</taxon>
        <taxon>Nematoda</taxon>
        <taxon>Chromadorea</taxon>
        <taxon>Rhabditida</taxon>
        <taxon>Rhabditina</taxon>
        <taxon>Diplogasteromorpha</taxon>
        <taxon>Diplogasteroidea</taxon>
        <taxon>Neodiplogasteridae</taxon>
        <taxon>Pristionchus</taxon>
    </lineage>
</organism>
<dbReference type="GO" id="GO:0004771">
    <property type="term" value="F:sterol ester esterase activity"/>
    <property type="evidence" value="ECO:0000318"/>
    <property type="project" value="GO_Central"/>
</dbReference>
<dbReference type="Pfam" id="PF07859">
    <property type="entry name" value="Abhydrolase_3"/>
    <property type="match status" value="2"/>
</dbReference>
<reference evidence="4" key="2">
    <citation type="submission" date="2022-06" db="UniProtKB">
        <authorList>
            <consortium name="EnsemblMetazoa"/>
        </authorList>
    </citation>
    <scope>IDENTIFICATION</scope>
    <source>
        <strain evidence="4">PS312</strain>
    </source>
</reference>
<evidence type="ECO:0000256" key="1">
    <source>
        <dbReference type="SAM" id="MobiDB-lite"/>
    </source>
</evidence>
<dbReference type="InterPro" id="IPR029058">
    <property type="entry name" value="AB_hydrolase_fold"/>
</dbReference>
<feature type="domain" description="Alpha/beta hydrolase fold-3" evidence="3">
    <location>
        <begin position="363"/>
        <end position="517"/>
    </location>
</feature>
<dbReference type="PANTHER" id="PTHR23025:SF3">
    <property type="entry name" value="HORMONE-SENSITIVE LIPASE"/>
    <property type="match status" value="1"/>
</dbReference>
<feature type="compositionally biased region" description="Basic and acidic residues" evidence="1">
    <location>
        <begin position="764"/>
        <end position="773"/>
    </location>
</feature>
<proteinExistence type="predicted"/>
<accession>A0A2A6CUN5</accession>
<feature type="domain" description="Hormone-sensitive lipase N-terminal" evidence="2">
    <location>
        <begin position="45"/>
        <end position="346"/>
    </location>
</feature>